<evidence type="ECO:0000313" key="5">
    <source>
        <dbReference type="EMBL" id="SHF08594.1"/>
    </source>
</evidence>
<evidence type="ECO:0000256" key="2">
    <source>
        <dbReference type="ARBA" id="ARBA00022857"/>
    </source>
</evidence>
<dbReference type="Proteomes" id="UP000184041">
    <property type="component" value="Unassembled WGS sequence"/>
</dbReference>
<organism evidence="5 6">
    <name type="scientific">Fodinibius roseus</name>
    <dbReference type="NCBI Taxonomy" id="1194090"/>
    <lineage>
        <taxon>Bacteria</taxon>
        <taxon>Pseudomonadati</taxon>
        <taxon>Balneolota</taxon>
        <taxon>Balneolia</taxon>
        <taxon>Balneolales</taxon>
        <taxon>Balneolaceae</taxon>
        <taxon>Fodinibius</taxon>
    </lineage>
</organism>
<protein>
    <submittedName>
        <fullName evidence="5">Nitroreductase</fullName>
    </submittedName>
</protein>
<evidence type="ECO:0000256" key="1">
    <source>
        <dbReference type="ARBA" id="ARBA00007118"/>
    </source>
</evidence>
<keyword evidence="2" id="KW-0521">NADP</keyword>
<dbReference type="OrthoDB" id="9809288at2"/>
<dbReference type="SUPFAM" id="SSF55469">
    <property type="entry name" value="FMN-dependent nitroreductase-like"/>
    <property type="match status" value="1"/>
</dbReference>
<evidence type="ECO:0000313" key="6">
    <source>
        <dbReference type="Proteomes" id="UP000184041"/>
    </source>
</evidence>
<dbReference type="GO" id="GO:0016491">
    <property type="term" value="F:oxidoreductase activity"/>
    <property type="evidence" value="ECO:0007669"/>
    <property type="project" value="UniProtKB-KW"/>
</dbReference>
<gene>
    <name evidence="5" type="ORF">SAMN05443144_105141</name>
</gene>
<dbReference type="AlphaFoldDB" id="A0A1M4YS23"/>
<dbReference type="InterPro" id="IPR000415">
    <property type="entry name" value="Nitroreductase-like"/>
</dbReference>
<dbReference type="Pfam" id="PF00881">
    <property type="entry name" value="Nitroreductase"/>
    <property type="match status" value="1"/>
</dbReference>
<evidence type="ECO:0000259" key="4">
    <source>
        <dbReference type="Pfam" id="PF00881"/>
    </source>
</evidence>
<reference evidence="5 6" key="1">
    <citation type="submission" date="2016-11" db="EMBL/GenBank/DDBJ databases">
        <authorList>
            <person name="Jaros S."/>
            <person name="Januszkiewicz K."/>
            <person name="Wedrychowicz H."/>
        </authorList>
    </citation>
    <scope>NUCLEOTIDE SEQUENCE [LARGE SCALE GENOMIC DNA]</scope>
    <source>
        <strain evidence="5 6">DSM 21986</strain>
    </source>
</reference>
<dbReference type="InterPro" id="IPR029479">
    <property type="entry name" value="Nitroreductase"/>
</dbReference>
<accession>A0A1M4YS23</accession>
<comment type="similarity">
    <text evidence="1">Belongs to the nitroreductase family.</text>
</comment>
<evidence type="ECO:0000256" key="3">
    <source>
        <dbReference type="ARBA" id="ARBA00023002"/>
    </source>
</evidence>
<dbReference type="STRING" id="1194090.SAMN05443144_105141"/>
<keyword evidence="6" id="KW-1185">Reference proteome</keyword>
<sequence>MQLIEHLKWRYATKQFDPTRKVPAEDLEKIKKAVQLSVSSYGLQLYKVLIIGDQELKKRLKPASFEQDQITDSSHLIVFCNYTEVKDHHVDEFLERKSKIQNIDMQDLVDYGDFMKDDINNKSNIEKPHWTARQTYLALGNLLTACAELKIDACPMEGFEPDQYNKILGLEEQGLNASVIATIGYRTANDQRQFADKVRKPEHQLFEVI</sequence>
<dbReference type="CDD" id="cd02149">
    <property type="entry name" value="NfsB-like"/>
    <property type="match status" value="1"/>
</dbReference>
<dbReference type="PANTHER" id="PTHR43673">
    <property type="entry name" value="NAD(P)H NITROREDUCTASE YDGI-RELATED"/>
    <property type="match status" value="1"/>
</dbReference>
<name>A0A1M4YS23_9BACT</name>
<dbReference type="InterPro" id="IPR033878">
    <property type="entry name" value="NfsB-like"/>
</dbReference>
<proteinExistence type="inferred from homology"/>
<dbReference type="RefSeq" id="WP_073060980.1">
    <property type="nucleotide sequence ID" value="NZ_FQUS01000005.1"/>
</dbReference>
<keyword evidence="3" id="KW-0560">Oxidoreductase</keyword>
<dbReference type="Gene3D" id="3.40.109.10">
    <property type="entry name" value="NADH Oxidase"/>
    <property type="match status" value="1"/>
</dbReference>
<dbReference type="EMBL" id="FQUS01000005">
    <property type="protein sequence ID" value="SHF08594.1"/>
    <property type="molecule type" value="Genomic_DNA"/>
</dbReference>
<feature type="domain" description="Nitroreductase" evidence="4">
    <location>
        <begin position="7"/>
        <end position="185"/>
    </location>
</feature>